<dbReference type="OrthoDB" id="752671at2759"/>
<gene>
    <name evidence="3" type="primary">LOC105039264</name>
</gene>
<accession>A0A6I9QR04</accession>
<dbReference type="RefSeq" id="XP_010913658.1">
    <property type="nucleotide sequence ID" value="XM_010915356.3"/>
</dbReference>
<dbReference type="GeneID" id="105039264"/>
<name>A0A6I9QR04_ELAGV</name>
<evidence type="ECO:0000313" key="2">
    <source>
        <dbReference type="Proteomes" id="UP000504607"/>
    </source>
</evidence>
<reference evidence="3" key="1">
    <citation type="submission" date="2025-08" db="UniProtKB">
        <authorList>
            <consortium name="RefSeq"/>
        </authorList>
    </citation>
    <scope>IDENTIFICATION</scope>
</reference>
<dbReference type="InParanoid" id="A0A6I9QR04"/>
<feature type="region of interest" description="Disordered" evidence="1">
    <location>
        <begin position="132"/>
        <end position="153"/>
    </location>
</feature>
<dbReference type="AlphaFoldDB" id="A0A6I9QR04"/>
<dbReference type="PANTHER" id="PTHR34130:SF5">
    <property type="entry name" value="OS08G0243800 PROTEIN"/>
    <property type="match status" value="1"/>
</dbReference>
<dbReference type="Proteomes" id="UP000504607">
    <property type="component" value="Chromosome 2"/>
</dbReference>
<dbReference type="PANTHER" id="PTHR34130">
    <property type="entry name" value="OS08G0243800 PROTEIN"/>
    <property type="match status" value="1"/>
</dbReference>
<protein>
    <submittedName>
        <fullName evidence="3">Uncharacterized protein LOC105039264</fullName>
    </submittedName>
</protein>
<sequence length="184" mass="21218">MNSPHMFDPRNSPTGRCSAPPETDLFEFYFHVPRSPVEMCAADDVFVQGKLLPFGVAPPRPPKKDDIYKPRSLPRDQWWPETTTEYRRLRKAPESDVRVSPPPQPPRSRSRWYLFVLGSVRVPATMEMKEIRRRQRRRSPAAMPEDSGRWSFERSRSWKLLRSLSCTGVESAVAAPPPSFVSHV</sequence>
<keyword evidence="2" id="KW-1185">Reference proteome</keyword>
<feature type="region of interest" description="Disordered" evidence="1">
    <location>
        <begin position="54"/>
        <end position="75"/>
    </location>
</feature>
<proteinExistence type="predicted"/>
<evidence type="ECO:0000256" key="1">
    <source>
        <dbReference type="SAM" id="MobiDB-lite"/>
    </source>
</evidence>
<organism evidence="2 3">
    <name type="scientific">Elaeis guineensis var. tenera</name>
    <name type="common">Oil palm</name>
    <dbReference type="NCBI Taxonomy" id="51953"/>
    <lineage>
        <taxon>Eukaryota</taxon>
        <taxon>Viridiplantae</taxon>
        <taxon>Streptophyta</taxon>
        <taxon>Embryophyta</taxon>
        <taxon>Tracheophyta</taxon>
        <taxon>Spermatophyta</taxon>
        <taxon>Magnoliopsida</taxon>
        <taxon>Liliopsida</taxon>
        <taxon>Arecaceae</taxon>
        <taxon>Arecoideae</taxon>
        <taxon>Cocoseae</taxon>
        <taxon>Elaeidinae</taxon>
        <taxon>Elaeis</taxon>
    </lineage>
</organism>
<dbReference type="KEGG" id="egu:105039264"/>
<evidence type="ECO:0000313" key="3">
    <source>
        <dbReference type="RefSeq" id="XP_010913658.1"/>
    </source>
</evidence>